<dbReference type="PANTHER" id="PTHR43433:SF5">
    <property type="entry name" value="AB HYDROLASE-1 DOMAIN-CONTAINING PROTEIN"/>
    <property type="match status" value="1"/>
</dbReference>
<dbReference type="InterPro" id="IPR000073">
    <property type="entry name" value="AB_hydrolase_1"/>
</dbReference>
<organism evidence="3 4">
    <name type="scientific">Pelagibacterium lentulum</name>
    <dbReference type="NCBI Taxonomy" id="2029865"/>
    <lineage>
        <taxon>Bacteria</taxon>
        <taxon>Pseudomonadati</taxon>
        <taxon>Pseudomonadota</taxon>
        <taxon>Alphaproteobacteria</taxon>
        <taxon>Hyphomicrobiales</taxon>
        <taxon>Devosiaceae</taxon>
        <taxon>Pelagibacterium</taxon>
    </lineage>
</organism>
<dbReference type="Pfam" id="PF00561">
    <property type="entry name" value="Abhydrolase_1"/>
    <property type="match status" value="1"/>
</dbReference>
<proteinExistence type="predicted"/>
<evidence type="ECO:0000256" key="1">
    <source>
        <dbReference type="SAM" id="SignalP"/>
    </source>
</evidence>
<evidence type="ECO:0000259" key="2">
    <source>
        <dbReference type="Pfam" id="PF00561"/>
    </source>
</evidence>
<dbReference type="GO" id="GO:0016787">
    <property type="term" value="F:hydrolase activity"/>
    <property type="evidence" value="ECO:0007669"/>
    <property type="project" value="UniProtKB-KW"/>
</dbReference>
<name>A0A916RFC2_9HYPH</name>
<dbReference type="InterPro" id="IPR050471">
    <property type="entry name" value="AB_hydrolase"/>
</dbReference>
<feature type="chain" id="PRO_5037242011" evidence="1">
    <location>
        <begin position="24"/>
        <end position="308"/>
    </location>
</feature>
<dbReference type="PANTHER" id="PTHR43433">
    <property type="entry name" value="HYDROLASE, ALPHA/BETA FOLD FAMILY PROTEIN"/>
    <property type="match status" value="1"/>
</dbReference>
<dbReference type="RefSeq" id="WP_127072002.1">
    <property type="nucleotide sequence ID" value="NZ_BMKB01000004.1"/>
</dbReference>
<gene>
    <name evidence="3" type="ORF">GCM10011499_25180</name>
</gene>
<accession>A0A916RFC2</accession>
<feature type="signal peptide" evidence="1">
    <location>
        <begin position="1"/>
        <end position="23"/>
    </location>
</feature>
<reference evidence="3 4" key="1">
    <citation type="journal article" date="2014" name="Int. J. Syst. Evol. Microbiol.">
        <title>Complete genome sequence of Corynebacterium casei LMG S-19264T (=DSM 44701T), isolated from a smear-ripened cheese.</title>
        <authorList>
            <consortium name="US DOE Joint Genome Institute (JGI-PGF)"/>
            <person name="Walter F."/>
            <person name="Albersmeier A."/>
            <person name="Kalinowski J."/>
            <person name="Ruckert C."/>
        </authorList>
    </citation>
    <scope>NUCLEOTIDE SEQUENCE [LARGE SCALE GENOMIC DNA]</scope>
    <source>
        <strain evidence="3 4">CGMCC 1.15896</strain>
    </source>
</reference>
<keyword evidence="3" id="KW-0378">Hydrolase</keyword>
<keyword evidence="4" id="KW-1185">Reference proteome</keyword>
<dbReference type="OrthoDB" id="9780765at2"/>
<comment type="caution">
    <text evidence="3">The sequence shown here is derived from an EMBL/GenBank/DDBJ whole genome shotgun (WGS) entry which is preliminary data.</text>
</comment>
<dbReference type="InterPro" id="IPR029058">
    <property type="entry name" value="AB_hydrolase_fold"/>
</dbReference>
<dbReference type="EMBL" id="BMKB01000004">
    <property type="protein sequence ID" value="GGA54019.1"/>
    <property type="molecule type" value="Genomic_DNA"/>
</dbReference>
<dbReference type="AlphaFoldDB" id="A0A916RFC2"/>
<feature type="domain" description="AB hydrolase-1" evidence="2">
    <location>
        <begin position="67"/>
        <end position="211"/>
    </location>
</feature>
<dbReference type="Proteomes" id="UP000596977">
    <property type="component" value="Unassembled WGS sequence"/>
</dbReference>
<keyword evidence="1" id="KW-0732">Signal</keyword>
<dbReference type="Gene3D" id="3.40.50.1820">
    <property type="entry name" value="alpha/beta hydrolase"/>
    <property type="match status" value="1"/>
</dbReference>
<protein>
    <submittedName>
        <fullName evidence="3">Alpha/beta hydrolase</fullName>
    </submittedName>
</protein>
<evidence type="ECO:0000313" key="4">
    <source>
        <dbReference type="Proteomes" id="UP000596977"/>
    </source>
</evidence>
<evidence type="ECO:0000313" key="3">
    <source>
        <dbReference type="EMBL" id="GGA54019.1"/>
    </source>
</evidence>
<sequence length="308" mass="33089">MFTKTILAAAAFATALIALPLAAQEARMEINIDPIQLTGEIPEASETGTVSINGLEMYYQVHGQGEPLLLIHGGLMTIDAWGPFLGALAENRKVYAIELEGHGRTVDLDRPISLRQFAEDVGGFIDEIGIGPVDIVGFSFGAATATGVGILHPELTKSLVLISASHQSDSIWDSVRAGWPYLTADMMEGTPMLEAYNAVAPHPERFAGFIDKLRDAMVAGLEWSDDEVASISAPVLMINGDTDIIQLDKAIAMYRLLGGQASTGPMGPELNPARQFSVIPATTHYDIIYNTDLLMPIIERFYAAQSGS</sequence>
<dbReference type="SUPFAM" id="SSF53474">
    <property type="entry name" value="alpha/beta-Hydrolases"/>
    <property type="match status" value="1"/>
</dbReference>